<organism evidence="2 3">
    <name type="scientific">Streptomyces capoamus</name>
    <dbReference type="NCBI Taxonomy" id="68183"/>
    <lineage>
        <taxon>Bacteria</taxon>
        <taxon>Bacillati</taxon>
        <taxon>Actinomycetota</taxon>
        <taxon>Actinomycetes</taxon>
        <taxon>Kitasatosporales</taxon>
        <taxon>Streptomycetaceae</taxon>
        <taxon>Streptomyces</taxon>
    </lineage>
</organism>
<sequence length="167" mass="18107">MPALPKSRLARACSRPRTTGRTSGNPRRRRYRYSHAAIESATVELTGDCRLVHVFDGGYEPHEKAGQDLFTELDAEPLVATVRSFVDLAVDTARAKLPADEHRSVDNATALRPTSSPDPAPRYCRLQDPLPGLPGETAAPWSAPHPPACGGCTRARPPLPARRPLLA</sequence>
<comment type="caution">
    <text evidence="2">The sequence shown here is derived from an EMBL/GenBank/DDBJ whole genome shotgun (WGS) entry which is preliminary data.</text>
</comment>
<name>A0A919C4I3_9ACTN</name>
<keyword evidence="3" id="KW-1185">Reference proteome</keyword>
<gene>
    <name evidence="2" type="ORF">GCM10018980_16490</name>
</gene>
<dbReference type="Proteomes" id="UP000619355">
    <property type="component" value="Unassembled WGS sequence"/>
</dbReference>
<reference evidence="3" key="1">
    <citation type="journal article" date="2019" name="Int. J. Syst. Evol. Microbiol.">
        <title>The Global Catalogue of Microorganisms (GCM) 10K type strain sequencing project: providing services to taxonomists for standard genome sequencing and annotation.</title>
        <authorList>
            <consortium name="The Broad Institute Genomics Platform"/>
            <consortium name="The Broad Institute Genome Sequencing Center for Infectious Disease"/>
            <person name="Wu L."/>
            <person name="Ma J."/>
        </authorList>
    </citation>
    <scope>NUCLEOTIDE SEQUENCE [LARGE SCALE GENOMIC DNA]</scope>
    <source>
        <strain evidence="3">JCM 4253</strain>
    </source>
</reference>
<proteinExistence type="predicted"/>
<protein>
    <submittedName>
        <fullName evidence="2">Uncharacterized protein</fullName>
    </submittedName>
</protein>
<accession>A0A919C4I3</accession>
<feature type="region of interest" description="Disordered" evidence="1">
    <location>
        <begin position="1"/>
        <end position="28"/>
    </location>
</feature>
<evidence type="ECO:0000313" key="3">
    <source>
        <dbReference type="Proteomes" id="UP000619355"/>
    </source>
</evidence>
<dbReference type="AlphaFoldDB" id="A0A919C4I3"/>
<evidence type="ECO:0000256" key="1">
    <source>
        <dbReference type="SAM" id="MobiDB-lite"/>
    </source>
</evidence>
<evidence type="ECO:0000313" key="2">
    <source>
        <dbReference type="EMBL" id="GHG41400.1"/>
    </source>
</evidence>
<dbReference type="EMBL" id="BNBF01000003">
    <property type="protein sequence ID" value="GHG41400.1"/>
    <property type="molecule type" value="Genomic_DNA"/>
</dbReference>
<feature type="compositionally biased region" description="Polar residues" evidence="1">
    <location>
        <begin position="16"/>
        <end position="25"/>
    </location>
</feature>